<dbReference type="InterPro" id="IPR004027">
    <property type="entry name" value="SEC_C_motif"/>
</dbReference>
<dbReference type="Proteomes" id="UP001386437">
    <property type="component" value="Unassembled WGS sequence"/>
</dbReference>
<sequence length="554" mass="62384">MLSDGIRRGTVAKVGRNDTCPCGSGKKYKKCHGDIAHMERISALMKMIPTLNAQHAAKEHQRKEQQGLGKPIIAASMENGVRFVAVRNRVMYSEKWKTFHDFLGDYIRSTIGTDWGNAELKKPLDQRHPILLWYNMVCEQQRLTIKEPGKVSSAAMTGAVAAYMHLAYDLYALDHNAEVQTKLIERLRSRENFAGARYEVQVAAALVRAGFTLKFEDEDDRSTSHCEFTATSTRTGKQFSVEAKRAESGRITRQLVRALQKSANHPRIVFIDLNSPDSASDEIPPAFAKRAFSLLRRFETVDPFAKRLPPAYVFFTNFSCEYHLDATQWRRFILGDGFHIEDFKIDHEFLTLRDALNSRRDHVDMHDLLKSMRVHSDIPSTFDGESPEIAFENLEPRLLIGNRYMIPGDDGGEVEGVLASAVVLENEAVAMCAVNTADGKAVLVRVPLSDVEIAAWKRHPDTFFGEISGNRKTESVLDLYDFLMESYSKTPKEKLLEFFADSPEIEALSALTQAELASLYCERTASHLFAKNESRPGPLLQSKWRSTGVPTDKG</sequence>
<gene>
    <name evidence="1" type="ORF">H3V53_35625</name>
</gene>
<dbReference type="SUPFAM" id="SSF103642">
    <property type="entry name" value="Sec-C motif"/>
    <property type="match status" value="1"/>
</dbReference>
<proteinExistence type="predicted"/>
<evidence type="ECO:0000313" key="2">
    <source>
        <dbReference type="Proteomes" id="UP001386437"/>
    </source>
</evidence>
<name>A0ABU8J3J4_9BURK</name>
<dbReference type="Pfam" id="PF02810">
    <property type="entry name" value="SEC-C"/>
    <property type="match status" value="1"/>
</dbReference>
<comment type="caution">
    <text evidence="1">The sequence shown here is derived from an EMBL/GenBank/DDBJ whole genome shotgun (WGS) entry which is preliminary data.</text>
</comment>
<evidence type="ECO:0000313" key="1">
    <source>
        <dbReference type="EMBL" id="MEI6002265.1"/>
    </source>
</evidence>
<accession>A0ABU8J3J4</accession>
<protein>
    <submittedName>
        <fullName evidence="1">SEC-C domain-containing protein</fullName>
    </submittedName>
</protein>
<dbReference type="EMBL" id="JACFYJ010000103">
    <property type="protein sequence ID" value="MEI6002265.1"/>
    <property type="molecule type" value="Genomic_DNA"/>
</dbReference>
<keyword evidence="2" id="KW-1185">Reference proteome</keyword>
<organism evidence="1 2">
    <name type="scientific">Paraburkholderia bengalensis</name>
    <dbReference type="NCBI Taxonomy" id="2747562"/>
    <lineage>
        <taxon>Bacteria</taxon>
        <taxon>Pseudomonadati</taxon>
        <taxon>Pseudomonadota</taxon>
        <taxon>Betaproteobacteria</taxon>
        <taxon>Burkholderiales</taxon>
        <taxon>Burkholderiaceae</taxon>
        <taxon>Paraburkholderia</taxon>
    </lineage>
</organism>
<reference evidence="1 2" key="1">
    <citation type="journal article" date="2022" name="Arch. Microbiol.">
        <title>Paraburkholderia bengalensis sp. nov. isolated from roots of Oryza sativa, IR64.</title>
        <authorList>
            <person name="Nag P."/>
            <person name="Mondal N."/>
            <person name="Sarkar J."/>
            <person name="Das S."/>
        </authorList>
    </citation>
    <scope>NUCLEOTIDE SEQUENCE [LARGE SCALE GENOMIC DNA]</scope>
    <source>
        <strain evidence="1 2">IR64_4_BI</strain>
    </source>
</reference>
<dbReference type="Gene3D" id="3.10.450.50">
    <property type="match status" value="1"/>
</dbReference>